<evidence type="ECO:0000256" key="7">
    <source>
        <dbReference type="SAM" id="MobiDB-lite"/>
    </source>
</evidence>
<keyword evidence="9" id="KW-1185">Reference proteome</keyword>
<gene>
    <name evidence="8" type="ORF">PRUPE_1G062100</name>
</gene>
<dbReference type="GO" id="GO:0005576">
    <property type="term" value="C:extracellular region"/>
    <property type="evidence" value="ECO:0007669"/>
    <property type="project" value="UniProtKB-SubCell"/>
</dbReference>
<dbReference type="PANTHER" id="PTHR31232:SF133">
    <property type="entry name" value="S-PROTEIN HOMOLOG"/>
    <property type="match status" value="1"/>
</dbReference>
<keyword evidence="4 6" id="KW-0964">Secreted</keyword>
<keyword evidence="3 6" id="KW-0713">Self-incompatibility</keyword>
<dbReference type="PANTHER" id="PTHR31232">
    <property type="match status" value="1"/>
</dbReference>
<organism evidence="8 9">
    <name type="scientific">Prunus persica</name>
    <name type="common">Peach</name>
    <name type="synonym">Amygdalus persica</name>
    <dbReference type="NCBI Taxonomy" id="3760"/>
    <lineage>
        <taxon>Eukaryota</taxon>
        <taxon>Viridiplantae</taxon>
        <taxon>Streptophyta</taxon>
        <taxon>Embryophyta</taxon>
        <taxon>Tracheophyta</taxon>
        <taxon>Spermatophyta</taxon>
        <taxon>Magnoliopsida</taxon>
        <taxon>eudicotyledons</taxon>
        <taxon>Gunneridae</taxon>
        <taxon>Pentapetalae</taxon>
        <taxon>rosids</taxon>
        <taxon>fabids</taxon>
        <taxon>Rosales</taxon>
        <taxon>Rosaceae</taxon>
        <taxon>Amygdaloideae</taxon>
        <taxon>Amygdaleae</taxon>
        <taxon>Prunus</taxon>
    </lineage>
</organism>
<dbReference type="Proteomes" id="UP000006882">
    <property type="component" value="Chromosome G1"/>
</dbReference>
<name>A0A251QTC3_PRUPE</name>
<feature type="chain" id="PRO_5025086301" description="S-protein homolog" evidence="6">
    <location>
        <begin position="21"/>
        <end position="271"/>
    </location>
</feature>
<feature type="region of interest" description="Disordered" evidence="7">
    <location>
        <begin position="224"/>
        <end position="271"/>
    </location>
</feature>
<evidence type="ECO:0000256" key="6">
    <source>
        <dbReference type="RuleBase" id="RU367044"/>
    </source>
</evidence>
<feature type="signal peptide" evidence="6">
    <location>
        <begin position="1"/>
        <end position="20"/>
    </location>
</feature>
<dbReference type="Gramene" id="ONI27003">
    <property type="protein sequence ID" value="ONI27003"/>
    <property type="gene ID" value="PRUPE_1G062100"/>
</dbReference>
<dbReference type="EMBL" id="CM007651">
    <property type="protein sequence ID" value="ONI27003.1"/>
    <property type="molecule type" value="Genomic_DNA"/>
</dbReference>
<accession>A0A251QTC3</accession>
<evidence type="ECO:0000256" key="1">
    <source>
        <dbReference type="ARBA" id="ARBA00004613"/>
    </source>
</evidence>
<evidence type="ECO:0000313" key="9">
    <source>
        <dbReference type="Proteomes" id="UP000006882"/>
    </source>
</evidence>
<evidence type="ECO:0000256" key="3">
    <source>
        <dbReference type="ARBA" id="ARBA00022471"/>
    </source>
</evidence>
<dbReference type="InterPro" id="IPR010264">
    <property type="entry name" value="Self-incomp_S1"/>
</dbReference>
<dbReference type="AlphaFoldDB" id="A0A251QTC3"/>
<evidence type="ECO:0000313" key="8">
    <source>
        <dbReference type="EMBL" id="ONI27003.1"/>
    </source>
</evidence>
<dbReference type="GO" id="GO:0060320">
    <property type="term" value="P:rejection of self pollen"/>
    <property type="evidence" value="ECO:0007669"/>
    <property type="project" value="UniProtKB-KW"/>
</dbReference>
<evidence type="ECO:0000256" key="2">
    <source>
        <dbReference type="ARBA" id="ARBA00005581"/>
    </source>
</evidence>
<reference evidence="8 9" key="1">
    <citation type="journal article" date="2013" name="Nat. Genet.">
        <title>The high-quality draft genome of peach (Prunus persica) identifies unique patterns of genetic diversity, domestication and genome evolution.</title>
        <authorList>
            <consortium name="International Peach Genome Initiative"/>
            <person name="Verde I."/>
            <person name="Abbott A.G."/>
            <person name="Scalabrin S."/>
            <person name="Jung S."/>
            <person name="Shu S."/>
            <person name="Marroni F."/>
            <person name="Zhebentyayeva T."/>
            <person name="Dettori M.T."/>
            <person name="Grimwood J."/>
            <person name="Cattonaro F."/>
            <person name="Zuccolo A."/>
            <person name="Rossini L."/>
            <person name="Jenkins J."/>
            <person name="Vendramin E."/>
            <person name="Meisel L.A."/>
            <person name="Decroocq V."/>
            <person name="Sosinski B."/>
            <person name="Prochnik S."/>
            <person name="Mitros T."/>
            <person name="Policriti A."/>
            <person name="Cipriani G."/>
            <person name="Dondini L."/>
            <person name="Ficklin S."/>
            <person name="Goodstein D.M."/>
            <person name="Xuan P."/>
            <person name="Del Fabbro C."/>
            <person name="Aramini V."/>
            <person name="Copetti D."/>
            <person name="Gonzalez S."/>
            <person name="Horner D.S."/>
            <person name="Falchi R."/>
            <person name="Lucas S."/>
            <person name="Mica E."/>
            <person name="Maldonado J."/>
            <person name="Lazzari B."/>
            <person name="Bielenberg D."/>
            <person name="Pirona R."/>
            <person name="Miculan M."/>
            <person name="Barakat A."/>
            <person name="Testolin R."/>
            <person name="Stella A."/>
            <person name="Tartarini S."/>
            <person name="Tonutti P."/>
            <person name="Arus P."/>
            <person name="Orellana A."/>
            <person name="Wells C."/>
            <person name="Main D."/>
            <person name="Vizzotto G."/>
            <person name="Silva H."/>
            <person name="Salamini F."/>
            <person name="Schmutz J."/>
            <person name="Morgante M."/>
            <person name="Rokhsar D.S."/>
        </authorList>
    </citation>
    <scope>NUCLEOTIDE SEQUENCE [LARGE SCALE GENOMIC DNA]</scope>
    <source>
        <strain evidence="9">cv. Nemared</strain>
    </source>
</reference>
<evidence type="ECO:0000256" key="5">
    <source>
        <dbReference type="ARBA" id="ARBA00022729"/>
    </source>
</evidence>
<comment type="similarity">
    <text evidence="2 6">Belongs to the plant self-incompatibility (S1) protein family.</text>
</comment>
<evidence type="ECO:0000256" key="4">
    <source>
        <dbReference type="ARBA" id="ARBA00022525"/>
    </source>
</evidence>
<proteinExistence type="inferred from homology"/>
<dbReference type="Pfam" id="PF05938">
    <property type="entry name" value="Self-incomp_S1"/>
    <property type="match status" value="1"/>
</dbReference>
<protein>
    <recommendedName>
        <fullName evidence="6">S-protein homolog</fullName>
    </recommendedName>
</protein>
<sequence>MNQLRVLLVTFLLAAIGVAAMPATQFRSSGGILDTHIHITNGLGPDVDLSIHCKSADDDLGEHLIHYETIYGFDFRIKIFGGTQFFCSFQWPGQFHWFDIFIQDRDNCENCAWLIKADGPRRFNSETRSYDDVYQWNDQENRNHETGKRWCKHQSRSIAITLHTFQDLRERSRFGLAVASKRCNQVEKEEFKIVDAPIREQQPIGGQPKKNYKRNGMVEIWDCKQGGMKPQKRASEARTHHQTQTTRDLRTNKMGIPNAPREKPRKTSKTQ</sequence>
<comment type="subcellular location">
    <subcellularLocation>
        <location evidence="1 6">Secreted</location>
    </subcellularLocation>
</comment>
<keyword evidence="5 6" id="KW-0732">Signal</keyword>